<sequence length="122" mass="13441">MPAKKTKTVMTTSSGSKSKNTTMAALAYVLFFIPLLTESKNDPFVKFHVKQSLVLLIVSIGWSLCSRFFAYLPVIGWIVGGLVGTVISILLLILWIKGLMNALNGKQEELPVIGKYASQFNF</sequence>
<name>A0A0G0Y2M0_9BACT</name>
<reference evidence="6 7" key="1">
    <citation type="journal article" date="2015" name="Nature">
        <title>rRNA introns, odd ribosomes, and small enigmatic genomes across a large radiation of phyla.</title>
        <authorList>
            <person name="Brown C.T."/>
            <person name="Hug L.A."/>
            <person name="Thomas B.C."/>
            <person name="Sharon I."/>
            <person name="Castelle C.J."/>
            <person name="Singh A."/>
            <person name="Wilkins M.J."/>
            <person name="Williams K.H."/>
            <person name="Banfield J.F."/>
        </authorList>
    </citation>
    <scope>NUCLEOTIDE SEQUENCE [LARGE SCALE GENOMIC DNA]</scope>
</reference>
<keyword evidence="2 5" id="KW-0812">Transmembrane</keyword>
<feature type="transmembrane region" description="Helical" evidence="5">
    <location>
        <begin position="75"/>
        <end position="96"/>
    </location>
</feature>
<evidence type="ECO:0000313" key="6">
    <source>
        <dbReference type="EMBL" id="KKS31069.1"/>
    </source>
</evidence>
<evidence type="ECO:0000256" key="4">
    <source>
        <dbReference type="ARBA" id="ARBA00023136"/>
    </source>
</evidence>
<dbReference type="InterPro" id="IPR019109">
    <property type="entry name" value="MamF_MmsF"/>
</dbReference>
<gene>
    <name evidence="6" type="ORF">UU93_C0023G0006</name>
</gene>
<feature type="transmembrane region" description="Helical" evidence="5">
    <location>
        <begin position="20"/>
        <end position="37"/>
    </location>
</feature>
<evidence type="ECO:0000256" key="5">
    <source>
        <dbReference type="SAM" id="Phobius"/>
    </source>
</evidence>
<keyword evidence="3 5" id="KW-1133">Transmembrane helix</keyword>
<organism evidence="6 7">
    <name type="scientific">Candidatus Amesbacteria bacterium GW2011_GWA2_42_12</name>
    <dbReference type="NCBI Taxonomy" id="1618356"/>
    <lineage>
        <taxon>Bacteria</taxon>
        <taxon>Candidatus Amesiibacteriota</taxon>
    </lineage>
</organism>
<dbReference type="AlphaFoldDB" id="A0A0G0Y2M0"/>
<dbReference type="EMBL" id="LCCN01000023">
    <property type="protein sequence ID" value="KKS31069.1"/>
    <property type="molecule type" value="Genomic_DNA"/>
</dbReference>
<comment type="caution">
    <text evidence="6">The sequence shown here is derived from an EMBL/GenBank/DDBJ whole genome shotgun (WGS) entry which is preliminary data.</text>
</comment>
<comment type="subcellular location">
    <subcellularLocation>
        <location evidence="1">Membrane</location>
        <topology evidence="1">Multi-pass membrane protein</topology>
    </subcellularLocation>
</comment>
<dbReference type="Pfam" id="PF09685">
    <property type="entry name" value="MamF_MmsF"/>
    <property type="match status" value="1"/>
</dbReference>
<dbReference type="STRING" id="1618356.UU93_C0023G0006"/>
<evidence type="ECO:0000256" key="1">
    <source>
        <dbReference type="ARBA" id="ARBA00004141"/>
    </source>
</evidence>
<evidence type="ECO:0000313" key="7">
    <source>
        <dbReference type="Proteomes" id="UP000034160"/>
    </source>
</evidence>
<keyword evidence="4 5" id="KW-0472">Membrane</keyword>
<dbReference type="Proteomes" id="UP000034160">
    <property type="component" value="Unassembled WGS sequence"/>
</dbReference>
<evidence type="ECO:0000256" key="3">
    <source>
        <dbReference type="ARBA" id="ARBA00022989"/>
    </source>
</evidence>
<accession>A0A0G0Y2M0</accession>
<evidence type="ECO:0000256" key="2">
    <source>
        <dbReference type="ARBA" id="ARBA00022692"/>
    </source>
</evidence>
<protein>
    <submittedName>
        <fullName evidence="6">Putative membrane protein</fullName>
    </submittedName>
</protein>
<proteinExistence type="predicted"/>
<feature type="transmembrane region" description="Helical" evidence="5">
    <location>
        <begin position="49"/>
        <end position="69"/>
    </location>
</feature>